<feature type="transmembrane region" description="Helical" evidence="2">
    <location>
        <begin position="844"/>
        <end position="864"/>
    </location>
</feature>
<feature type="transmembrane region" description="Helical" evidence="2">
    <location>
        <begin position="429"/>
        <end position="452"/>
    </location>
</feature>
<dbReference type="Proteomes" id="UP000194137">
    <property type="component" value="Chromosome"/>
</dbReference>
<reference evidence="3 4" key="1">
    <citation type="submission" date="2017-05" db="EMBL/GenBank/DDBJ databases">
        <title>Full genome sequence of Pseudorhodoplanes sinuspersici.</title>
        <authorList>
            <person name="Dastgheib S.M.M."/>
            <person name="Shavandi M."/>
            <person name="Tirandaz H."/>
        </authorList>
    </citation>
    <scope>NUCLEOTIDE SEQUENCE [LARGE SCALE GENOMIC DNA]</scope>
    <source>
        <strain evidence="3 4">RIPI110</strain>
    </source>
</reference>
<dbReference type="Pfam" id="PF10101">
    <property type="entry name" value="DUF2339"/>
    <property type="match status" value="1"/>
</dbReference>
<dbReference type="EMBL" id="CP021112">
    <property type="protein sequence ID" value="ARQ00350.1"/>
    <property type="molecule type" value="Genomic_DNA"/>
</dbReference>
<feature type="transmembrane region" description="Helical" evidence="2">
    <location>
        <begin position="871"/>
        <end position="890"/>
    </location>
</feature>
<dbReference type="InterPro" id="IPR014600">
    <property type="entry name" value="UCP035905_mem"/>
</dbReference>
<feature type="transmembrane region" description="Helical" evidence="2">
    <location>
        <begin position="184"/>
        <end position="204"/>
    </location>
</feature>
<feature type="transmembrane region" description="Helical" evidence="2">
    <location>
        <begin position="773"/>
        <end position="791"/>
    </location>
</feature>
<protein>
    <submittedName>
        <fullName evidence="3">Uncharacterized protein</fullName>
    </submittedName>
</protein>
<feature type="transmembrane region" description="Helical" evidence="2">
    <location>
        <begin position="561"/>
        <end position="582"/>
    </location>
</feature>
<evidence type="ECO:0000256" key="1">
    <source>
        <dbReference type="SAM" id="MobiDB-lite"/>
    </source>
</evidence>
<dbReference type="STRING" id="1235591.CAK95_15645"/>
<feature type="transmembrane region" description="Helical" evidence="2">
    <location>
        <begin position="224"/>
        <end position="244"/>
    </location>
</feature>
<name>A0A1W6ZSK4_9HYPH</name>
<evidence type="ECO:0000313" key="4">
    <source>
        <dbReference type="Proteomes" id="UP000194137"/>
    </source>
</evidence>
<feature type="transmembrane region" description="Helical" evidence="2">
    <location>
        <begin position="296"/>
        <end position="314"/>
    </location>
</feature>
<feature type="transmembrane region" description="Helical" evidence="2">
    <location>
        <begin position="321"/>
        <end position="339"/>
    </location>
</feature>
<dbReference type="InterPro" id="IPR019286">
    <property type="entry name" value="DUF2339_TM"/>
</dbReference>
<feature type="transmembrane region" description="Helical" evidence="2">
    <location>
        <begin position="251"/>
        <end position="284"/>
    </location>
</feature>
<dbReference type="KEGG" id="psin:CAK95_15645"/>
<feature type="transmembrane region" description="Helical" evidence="2">
    <location>
        <begin position="588"/>
        <end position="604"/>
    </location>
</feature>
<keyword evidence="2" id="KW-0812">Transmembrane</keyword>
<feature type="transmembrane region" description="Helical" evidence="2">
    <location>
        <begin position="896"/>
        <end position="915"/>
    </location>
</feature>
<feature type="transmembrane region" description="Helical" evidence="2">
    <location>
        <begin position="531"/>
        <end position="549"/>
    </location>
</feature>
<feature type="transmembrane region" description="Helical" evidence="2">
    <location>
        <begin position="472"/>
        <end position="492"/>
    </location>
</feature>
<evidence type="ECO:0000313" key="3">
    <source>
        <dbReference type="EMBL" id="ARQ00350.1"/>
    </source>
</evidence>
<dbReference type="RefSeq" id="WP_086088745.1">
    <property type="nucleotide sequence ID" value="NZ_CP021112.1"/>
</dbReference>
<accession>A0A1W6ZSK4</accession>
<feature type="transmembrane region" description="Helical" evidence="2">
    <location>
        <begin position="803"/>
        <end position="824"/>
    </location>
</feature>
<feature type="region of interest" description="Disordered" evidence="1">
    <location>
        <begin position="91"/>
        <end position="144"/>
    </location>
</feature>
<feature type="transmembrane region" description="Helical" evidence="2">
    <location>
        <begin position="404"/>
        <end position="422"/>
    </location>
</feature>
<dbReference type="AlphaFoldDB" id="A0A1W6ZSK4"/>
<sequence>MEFLVLVALIALLLMVHGLRGRLRELDVTLRSLDDRLAEFVRSAGLPTPPEAATEAAGAAANVLDPEPAAPAPAVDITPPAPEPDTMQAAFARQQQDDIAASPPTADEPAPEIPATPEPPVMPEPEPVATGGGEEPPADKPRDYADFERRFGTQWVVWIGGLALALGGIFLVRYSIEAGLFGPGLRVLFGALLALVLVGLGELARRREITSGIAQVKTAHIPSILTAAGTTVAYADIYAAYALYEFLSPAAAFVLLGLVALATLAAALVHGPALAGLGLIGAYVTPALVGGTQPNYWALYIYLAVVTAAAYALARMRLWRWLAITAASFALFWMLAGLFDANAITAHAFHALVGFALASAFIVAGFLYGPPAERGRFDLVSCGVLAGYLFGTFLLVLANKHDSIAVMTLLALCAATIAVAWRSEAATPAIAAAALLALLIIGHWSTSDYFIVLHQPGGVLSGLPAVPRLDGMRLHLLFGAAIAAMFGAAGYLAQGRVVHPYAAIIWAATGVLTPIVTLVALNYGVTLFERSIPFAALALLLAALFGIATETLSRRSFAPGSAAAAAIFACGAVASLALALTFALERGWLTVALALMVPGIAYIADKRPLPMLRQLCIVLTILVMARIAIDPRIVGNDVGTTPIFNWLLWGYGVPALSFWIAGIILRKRGDDYASRSVDAAAITFTALTAMLEIRHLMNDGDIYHPSAGLGETGLQISTGLAMTIGLEHVRARTHSIVHDIGARIIGTLSFIGILISFGVYTNPMFTGEPVGGMVFNTILLGYGIPAILMAILARQIRDTRPALVYRIAAVTAIVLALVYLSLEVRTIFHGPVLIGQPTTDAEQYTYSAVWLAFGVLLLLAGIALKSQPARFASAAVVILTIGKVFLYDLAGVQGVYRALSFICLGLVLMGIGWLYQRLLFTPQRADETRPA</sequence>
<dbReference type="PIRSF" id="PIRSF035905">
    <property type="entry name" value="UCP035905_mp"/>
    <property type="match status" value="1"/>
</dbReference>
<organism evidence="3 4">
    <name type="scientific">Pseudorhodoplanes sinuspersici</name>
    <dbReference type="NCBI Taxonomy" id="1235591"/>
    <lineage>
        <taxon>Bacteria</taxon>
        <taxon>Pseudomonadati</taxon>
        <taxon>Pseudomonadota</taxon>
        <taxon>Alphaproteobacteria</taxon>
        <taxon>Hyphomicrobiales</taxon>
        <taxon>Pseudorhodoplanes</taxon>
    </lineage>
</organism>
<feature type="transmembrane region" description="Helical" evidence="2">
    <location>
        <begin position="646"/>
        <end position="665"/>
    </location>
</feature>
<gene>
    <name evidence="3" type="ORF">CAK95_15645</name>
</gene>
<keyword evidence="2" id="KW-1133">Transmembrane helix</keyword>
<proteinExistence type="predicted"/>
<keyword evidence="2" id="KW-0472">Membrane</keyword>
<feature type="transmembrane region" description="Helical" evidence="2">
    <location>
        <begin position="616"/>
        <end position="634"/>
    </location>
</feature>
<feature type="transmembrane region" description="Helical" evidence="2">
    <location>
        <begin position="155"/>
        <end position="172"/>
    </location>
</feature>
<feature type="transmembrane region" description="Helical" evidence="2">
    <location>
        <begin position="504"/>
        <end position="525"/>
    </location>
</feature>
<feature type="compositionally biased region" description="Pro residues" evidence="1">
    <location>
        <begin position="111"/>
        <end position="126"/>
    </location>
</feature>
<keyword evidence="4" id="KW-1185">Reference proteome</keyword>
<evidence type="ECO:0000256" key="2">
    <source>
        <dbReference type="SAM" id="Phobius"/>
    </source>
</evidence>
<dbReference type="OrthoDB" id="5422830at2"/>
<dbReference type="PANTHER" id="PTHR38434:SF1">
    <property type="entry name" value="BLL2549 PROTEIN"/>
    <property type="match status" value="1"/>
</dbReference>
<dbReference type="PANTHER" id="PTHR38434">
    <property type="entry name" value="BLL2549 PROTEIN"/>
    <property type="match status" value="1"/>
</dbReference>
<feature type="transmembrane region" description="Helical" evidence="2">
    <location>
        <begin position="379"/>
        <end position="398"/>
    </location>
</feature>
<feature type="transmembrane region" description="Helical" evidence="2">
    <location>
        <begin position="740"/>
        <end position="761"/>
    </location>
</feature>
<feature type="transmembrane region" description="Helical" evidence="2">
    <location>
        <begin position="345"/>
        <end position="367"/>
    </location>
</feature>